<keyword evidence="2" id="KW-1185">Reference proteome</keyword>
<dbReference type="EnsemblPlants" id="OMERI04G08850.1">
    <property type="protein sequence ID" value="OMERI04G08850.1"/>
    <property type="gene ID" value="OMERI04G08850"/>
</dbReference>
<dbReference type="HOGENOM" id="CLU_2018894_0_0_1"/>
<proteinExistence type="predicted"/>
<reference evidence="1" key="2">
    <citation type="submission" date="2018-05" db="EMBL/GenBank/DDBJ databases">
        <title>OmerRS3 (Oryza meridionalis Reference Sequence Version 3).</title>
        <authorList>
            <person name="Zhang J."/>
            <person name="Kudrna D."/>
            <person name="Lee S."/>
            <person name="Talag J."/>
            <person name="Welchert J."/>
            <person name="Wing R.A."/>
        </authorList>
    </citation>
    <scope>NUCLEOTIDE SEQUENCE [LARGE SCALE GENOMIC DNA]</scope>
    <source>
        <strain evidence="1">cv. OR44</strain>
    </source>
</reference>
<dbReference type="AlphaFoldDB" id="A0A0E0DD57"/>
<reference evidence="1" key="1">
    <citation type="submission" date="2015-04" db="UniProtKB">
        <authorList>
            <consortium name="EnsemblPlants"/>
        </authorList>
    </citation>
    <scope>IDENTIFICATION</scope>
</reference>
<evidence type="ECO:0000313" key="2">
    <source>
        <dbReference type="Proteomes" id="UP000008021"/>
    </source>
</evidence>
<evidence type="ECO:0000313" key="1">
    <source>
        <dbReference type="EnsemblPlants" id="OMERI04G08850.1"/>
    </source>
</evidence>
<protein>
    <submittedName>
        <fullName evidence="1">Uncharacterized protein</fullName>
    </submittedName>
</protein>
<organism evidence="1">
    <name type="scientific">Oryza meridionalis</name>
    <dbReference type="NCBI Taxonomy" id="40149"/>
    <lineage>
        <taxon>Eukaryota</taxon>
        <taxon>Viridiplantae</taxon>
        <taxon>Streptophyta</taxon>
        <taxon>Embryophyta</taxon>
        <taxon>Tracheophyta</taxon>
        <taxon>Spermatophyta</taxon>
        <taxon>Magnoliopsida</taxon>
        <taxon>Liliopsida</taxon>
        <taxon>Poales</taxon>
        <taxon>Poaceae</taxon>
        <taxon>BOP clade</taxon>
        <taxon>Oryzoideae</taxon>
        <taxon>Oryzeae</taxon>
        <taxon>Oryzinae</taxon>
        <taxon>Oryza</taxon>
    </lineage>
</organism>
<dbReference type="Proteomes" id="UP000008021">
    <property type="component" value="Chromosome 4"/>
</dbReference>
<accession>A0A0E0DD57</accession>
<sequence>MAHQDHEEPGRSRCRRRDAASTITISEILESPAIVRHQHVALKEARELHFMIDDSGFAVVMEDALSWANYHGLHDDIEDVGGDGAAMEQYMAMWTAESFCAQIPAVSSGGGGSNATKMVLHLV</sequence>
<name>A0A0E0DD57_9ORYZ</name>
<dbReference type="Gramene" id="OMERI04G08850.1">
    <property type="protein sequence ID" value="OMERI04G08850.1"/>
    <property type="gene ID" value="OMERI04G08850"/>
</dbReference>